<gene>
    <name evidence="3" type="ORF">RPMA_04720</name>
</gene>
<dbReference type="RefSeq" id="WP_211911765.1">
    <property type="nucleotide sequence ID" value="NZ_CP036498.1"/>
</dbReference>
<dbReference type="PANTHER" id="PTHR34980:SF3">
    <property type="entry name" value="BLR8105 PROTEIN"/>
    <property type="match status" value="1"/>
</dbReference>
<evidence type="ECO:0000313" key="4">
    <source>
        <dbReference type="Proteomes" id="UP000682843"/>
    </source>
</evidence>
<feature type="region of interest" description="Disordered" evidence="1">
    <location>
        <begin position="156"/>
        <end position="179"/>
    </location>
</feature>
<feature type="transmembrane region" description="Helical" evidence="2">
    <location>
        <begin position="20"/>
        <end position="42"/>
    </location>
</feature>
<reference evidence="3 4" key="1">
    <citation type="submission" date="2019-02" db="EMBL/GenBank/DDBJ databases">
        <title>Emended description of the genus Rhodopseudomonas and description of Rhodopseudomonas albus sp. nov., a non-phototrophic, heavy-metal-tolerant bacterium isolated from garden soil.</title>
        <authorList>
            <person name="Bao Z."/>
            <person name="Cao W.W."/>
            <person name="Sato Y."/>
            <person name="Nishizawa T."/>
            <person name="Zhao J."/>
            <person name="Guo Y."/>
            <person name="Ohta H."/>
        </authorList>
    </citation>
    <scope>NUCLEOTIDE SEQUENCE [LARGE SCALE GENOMIC DNA]</scope>
    <source>
        <strain evidence="3 4">SK50-23</strain>
    </source>
</reference>
<proteinExistence type="predicted"/>
<keyword evidence="4" id="KW-1185">Reference proteome</keyword>
<feature type="transmembrane region" description="Helical" evidence="2">
    <location>
        <begin position="62"/>
        <end position="85"/>
    </location>
</feature>
<evidence type="ECO:0000313" key="3">
    <source>
        <dbReference type="EMBL" id="QUS38229.1"/>
    </source>
</evidence>
<keyword evidence="2" id="KW-1133">Transmembrane helix</keyword>
<evidence type="ECO:0000256" key="2">
    <source>
        <dbReference type="SAM" id="Phobius"/>
    </source>
</evidence>
<feature type="transmembrane region" description="Helical" evidence="2">
    <location>
        <begin position="97"/>
        <end position="115"/>
    </location>
</feature>
<feature type="compositionally biased region" description="Polar residues" evidence="1">
    <location>
        <begin position="168"/>
        <end position="179"/>
    </location>
</feature>
<feature type="transmembrane region" description="Helical" evidence="2">
    <location>
        <begin position="121"/>
        <end position="140"/>
    </location>
</feature>
<protein>
    <submittedName>
        <fullName evidence="3">DUF805 domain-containing protein</fullName>
    </submittedName>
</protein>
<dbReference type="InterPro" id="IPR008523">
    <property type="entry name" value="DUF805"/>
</dbReference>
<keyword evidence="2" id="KW-0472">Membrane</keyword>
<organism evidence="3 4">
    <name type="scientific">Tardiphaga alba</name>
    <dbReference type="NCBI Taxonomy" id="340268"/>
    <lineage>
        <taxon>Bacteria</taxon>
        <taxon>Pseudomonadati</taxon>
        <taxon>Pseudomonadota</taxon>
        <taxon>Alphaproteobacteria</taxon>
        <taxon>Hyphomicrobiales</taxon>
        <taxon>Nitrobacteraceae</taxon>
        <taxon>Tardiphaga</taxon>
    </lineage>
</organism>
<sequence>MGFRGFWFGFDGRIGRARYWLALLTYCLAMFIFILAVASWLGDGRGRTSVVLGGFVQISGQPHYGLLSWFLTLLFNVPMVWSFAATSVKRFHDRNKSGWWLIPLAAVPLAFGQFGDMLDDGYFARALQLLTCALLLWLFVEGYCLRGTRGPIDTAPTHCPRPGVARSSPDQSWPGTRHP</sequence>
<name>A0ABX8A3M4_9BRAD</name>
<dbReference type="Proteomes" id="UP000682843">
    <property type="component" value="Chromosome"/>
</dbReference>
<keyword evidence="2" id="KW-0812">Transmembrane</keyword>
<dbReference type="EMBL" id="CP036498">
    <property type="protein sequence ID" value="QUS38229.1"/>
    <property type="molecule type" value="Genomic_DNA"/>
</dbReference>
<accession>A0ABX8A3M4</accession>
<dbReference type="Pfam" id="PF05656">
    <property type="entry name" value="DUF805"/>
    <property type="match status" value="1"/>
</dbReference>
<dbReference type="PANTHER" id="PTHR34980">
    <property type="entry name" value="INNER MEMBRANE PROTEIN-RELATED-RELATED"/>
    <property type="match status" value="1"/>
</dbReference>
<evidence type="ECO:0000256" key="1">
    <source>
        <dbReference type="SAM" id="MobiDB-lite"/>
    </source>
</evidence>